<dbReference type="Proteomes" id="UP000178606">
    <property type="component" value="Unassembled WGS sequence"/>
</dbReference>
<comment type="caution">
    <text evidence="12">The sequence shown here is derived from an EMBL/GenBank/DDBJ whole genome shotgun (WGS) entry which is preliminary data.</text>
</comment>
<dbReference type="EMBL" id="MFKF01000149">
    <property type="protein sequence ID" value="OGG52269.1"/>
    <property type="molecule type" value="Genomic_DNA"/>
</dbReference>
<evidence type="ECO:0000256" key="8">
    <source>
        <dbReference type="ARBA" id="ARBA00023235"/>
    </source>
</evidence>
<dbReference type="GO" id="GO:0047757">
    <property type="term" value="F:chondroitin-glucuronate 5-epimerase activity"/>
    <property type="evidence" value="ECO:0007669"/>
    <property type="project" value="TreeGrafter"/>
</dbReference>
<evidence type="ECO:0000313" key="12">
    <source>
        <dbReference type="EMBL" id="OGG52269.1"/>
    </source>
</evidence>
<dbReference type="SUPFAM" id="SSF48230">
    <property type="entry name" value="Chondroitin AC/alginate lyase"/>
    <property type="match status" value="1"/>
</dbReference>
<sequence>MKEHRRPHPHRDPRQPRDNSRPGTNPPVFAWKPLEGQPSYRLRVARDAAFADPCLDVSGLTDSVHLPERAFAPGRYFWKWTAGAAESEVFTFEIPSDAVVLEVPPVAEWLSRFPKGHPRIYIRPEDVPALRESRHGERAPLWGDLRTQADAFLTEPHELAEPPFLPDWSKDYHEAFAVWFRVLRESRKFTRGAEALALAYLASGETSYARAACQRMASVSRWDPAGSTHLAHNDEAHMSVTWHGPAACDWAWDQFTDEERARVIDQFRRRGQMVYDRMHGQGSYGVSRFDSHAGREIVFLAHIAFVFHEHIPQAAAWLEWLRPVLCGVWPIWAGDDGAWAEGPSYSLSYVSIMTMFATALKRGAGVDLYRRPFWKNHARWRVACVPSYAEWIGFGDNSERAEGNWRSHAALVELIDRETGAHEFGDYVAALRAEADRMTVKAGPPDVPSQRYLAPLSAAQGQRPPQGGLLRVFPAAGWAAVRTSLDDPARDIALIFRSSPYGAISHSHANQNDFILHVAGKVMAMPSGYYDGYGSDHHYHWVWHTKSHNCVTLSDAPQLMRSHDSRGAVQNAFEDERLVYLRGDADAAYADRAVRCRRHLLFLKPHACFVLIDEFVARPDVASALQWNIHSWSAFTVDHNARTFALEREGSALKGHFMYHKNAFFSLSEGWDPPMMKEKDDARWFPQRHLRFTTSGLAPRRNLGVVLCPGHVALSPAQVLTERSGEAEVARIGDDLVLVNQADAMEYRDIRTDALTLLVIQGRRYEIRDEGLSK</sequence>
<dbReference type="GO" id="GO:0016020">
    <property type="term" value="C:membrane"/>
    <property type="evidence" value="ECO:0007669"/>
    <property type="project" value="UniProtKB-SubCell"/>
</dbReference>
<dbReference type="InterPro" id="IPR052447">
    <property type="entry name" value="Dermatan-Sulfate_Isomerase"/>
</dbReference>
<feature type="compositionally biased region" description="Basic and acidic residues" evidence="9">
    <location>
        <begin position="10"/>
        <end position="20"/>
    </location>
</feature>
<dbReference type="PANTHER" id="PTHR15532:SF5">
    <property type="entry name" value="SULFOTRANSFERASE DOMAIN-CONTAINING PROTEIN"/>
    <property type="match status" value="1"/>
</dbReference>
<dbReference type="Gene3D" id="1.50.10.100">
    <property type="entry name" value="Chondroitin AC/alginate lyase"/>
    <property type="match status" value="1"/>
</dbReference>
<keyword evidence="7" id="KW-0325">Glycoprotein</keyword>
<accession>A0A1F6CSW4</accession>
<dbReference type="PANTHER" id="PTHR15532">
    <property type="match status" value="1"/>
</dbReference>
<dbReference type="Pfam" id="PF07940">
    <property type="entry name" value="Hepar_II_III_C"/>
    <property type="match status" value="1"/>
</dbReference>
<keyword evidence="8" id="KW-0413">Isomerase</keyword>
<evidence type="ECO:0000256" key="5">
    <source>
        <dbReference type="ARBA" id="ARBA00022989"/>
    </source>
</evidence>
<gene>
    <name evidence="12" type="ORF">A3F84_09135</name>
</gene>
<keyword evidence="4" id="KW-0732">Signal</keyword>
<evidence type="ECO:0000256" key="3">
    <source>
        <dbReference type="ARBA" id="ARBA00022692"/>
    </source>
</evidence>
<feature type="region of interest" description="Disordered" evidence="9">
    <location>
        <begin position="1"/>
        <end position="30"/>
    </location>
</feature>
<dbReference type="GO" id="GO:0030313">
    <property type="term" value="C:cell envelope"/>
    <property type="evidence" value="ECO:0007669"/>
    <property type="project" value="UniProtKB-SubCell"/>
</dbReference>
<comment type="subcellular location">
    <subcellularLocation>
        <location evidence="2">Cell envelope</location>
    </subcellularLocation>
    <subcellularLocation>
        <location evidence="1">Membrane</location>
        <topology evidence="1">Multi-pass membrane protein</topology>
    </subcellularLocation>
</comment>
<dbReference type="InterPro" id="IPR012480">
    <property type="entry name" value="Hepar_II_III_C"/>
</dbReference>
<feature type="domain" description="Heparinase II/III-like C-terminal" evidence="10">
    <location>
        <begin position="469"/>
        <end position="652"/>
    </location>
</feature>
<evidence type="ECO:0000259" key="11">
    <source>
        <dbReference type="Pfam" id="PF16332"/>
    </source>
</evidence>
<evidence type="ECO:0000259" key="10">
    <source>
        <dbReference type="Pfam" id="PF07940"/>
    </source>
</evidence>
<evidence type="ECO:0000256" key="1">
    <source>
        <dbReference type="ARBA" id="ARBA00004141"/>
    </source>
</evidence>
<evidence type="ECO:0000256" key="4">
    <source>
        <dbReference type="ARBA" id="ARBA00022729"/>
    </source>
</evidence>
<keyword evidence="3" id="KW-0812">Transmembrane</keyword>
<dbReference type="GO" id="GO:0016829">
    <property type="term" value="F:lyase activity"/>
    <property type="evidence" value="ECO:0007669"/>
    <property type="project" value="InterPro"/>
</dbReference>
<reference evidence="12 13" key="1">
    <citation type="journal article" date="2016" name="Nat. Commun.">
        <title>Thousands of microbial genomes shed light on interconnected biogeochemical processes in an aquifer system.</title>
        <authorList>
            <person name="Anantharaman K."/>
            <person name="Brown C.T."/>
            <person name="Hug L.A."/>
            <person name="Sharon I."/>
            <person name="Castelle C.J."/>
            <person name="Probst A.J."/>
            <person name="Thomas B.C."/>
            <person name="Singh A."/>
            <person name="Wilkins M.J."/>
            <person name="Karaoz U."/>
            <person name="Brodie E.L."/>
            <person name="Williams K.H."/>
            <person name="Hubbard S.S."/>
            <person name="Banfield J.F."/>
        </authorList>
    </citation>
    <scope>NUCLEOTIDE SEQUENCE [LARGE SCALE GENOMIC DNA]</scope>
    <source>
        <strain evidence="13">RIFCSPLOWO2_12_FULL_64_10</strain>
    </source>
</reference>
<evidence type="ECO:0000256" key="7">
    <source>
        <dbReference type="ARBA" id="ARBA00023180"/>
    </source>
</evidence>
<protein>
    <submittedName>
        <fullName evidence="12">Uncharacterized protein</fullName>
    </submittedName>
</protein>
<dbReference type="Gene3D" id="2.60.40.10">
    <property type="entry name" value="Immunoglobulins"/>
    <property type="match status" value="1"/>
</dbReference>
<dbReference type="Pfam" id="PF16332">
    <property type="entry name" value="DUF4962"/>
    <property type="match status" value="1"/>
</dbReference>
<dbReference type="InterPro" id="IPR008929">
    <property type="entry name" value="Chondroitin_lyas"/>
</dbReference>
<dbReference type="AlphaFoldDB" id="A0A1F6CSW4"/>
<dbReference type="InterPro" id="IPR013783">
    <property type="entry name" value="Ig-like_fold"/>
</dbReference>
<evidence type="ECO:0000256" key="9">
    <source>
        <dbReference type="SAM" id="MobiDB-lite"/>
    </source>
</evidence>
<name>A0A1F6CSW4_HANXR</name>
<evidence type="ECO:0000256" key="6">
    <source>
        <dbReference type="ARBA" id="ARBA00023136"/>
    </source>
</evidence>
<keyword evidence="5" id="KW-1133">Transmembrane helix</keyword>
<feature type="domain" description="Heparinase II N-terminal" evidence="11">
    <location>
        <begin position="35"/>
        <end position="431"/>
    </location>
</feature>
<dbReference type="Gene3D" id="2.70.98.70">
    <property type="match status" value="1"/>
</dbReference>
<evidence type="ECO:0000313" key="13">
    <source>
        <dbReference type="Proteomes" id="UP000178606"/>
    </source>
</evidence>
<keyword evidence="6" id="KW-0472">Membrane</keyword>
<organism evidence="12 13">
    <name type="scientific">Handelsmanbacteria sp. (strain RIFCSPLOWO2_12_FULL_64_10)</name>
    <dbReference type="NCBI Taxonomy" id="1817868"/>
    <lineage>
        <taxon>Bacteria</taxon>
        <taxon>Candidatus Handelsmaniibacteriota</taxon>
    </lineage>
</organism>
<proteinExistence type="predicted"/>
<evidence type="ECO:0000256" key="2">
    <source>
        <dbReference type="ARBA" id="ARBA00004196"/>
    </source>
</evidence>
<dbReference type="InterPro" id="IPR032518">
    <property type="entry name" value="HepII_N"/>
</dbReference>